<organism evidence="1 2">
    <name type="scientific">Meloidogyne enterolobii</name>
    <name type="common">Root-knot nematode worm</name>
    <name type="synonym">Meloidogyne mayaguensis</name>
    <dbReference type="NCBI Taxonomy" id="390850"/>
    <lineage>
        <taxon>Eukaryota</taxon>
        <taxon>Metazoa</taxon>
        <taxon>Ecdysozoa</taxon>
        <taxon>Nematoda</taxon>
        <taxon>Chromadorea</taxon>
        <taxon>Rhabditida</taxon>
        <taxon>Tylenchina</taxon>
        <taxon>Tylenchomorpha</taxon>
        <taxon>Tylenchoidea</taxon>
        <taxon>Meloidogynidae</taxon>
        <taxon>Meloidogyninae</taxon>
        <taxon>Meloidogyne</taxon>
    </lineage>
</organism>
<evidence type="ECO:0000313" key="1">
    <source>
        <dbReference type="EMBL" id="CAD2155842.1"/>
    </source>
</evidence>
<dbReference type="EMBL" id="CAJEWN010000060">
    <property type="protein sequence ID" value="CAD2155842.1"/>
    <property type="molecule type" value="Genomic_DNA"/>
</dbReference>
<proteinExistence type="predicted"/>
<evidence type="ECO:0000313" key="2">
    <source>
        <dbReference type="Proteomes" id="UP000580250"/>
    </source>
</evidence>
<name>A0A6V7UFE4_MELEN</name>
<gene>
    <name evidence="1" type="ORF">MENT_LOCUS12029</name>
</gene>
<protein>
    <submittedName>
        <fullName evidence="1">Uncharacterized protein</fullName>
    </submittedName>
</protein>
<comment type="caution">
    <text evidence="1">The sequence shown here is derived from an EMBL/GenBank/DDBJ whole genome shotgun (WGS) entry which is preliminary data.</text>
</comment>
<accession>A0A6V7UFE4</accession>
<reference evidence="1 2" key="1">
    <citation type="submission" date="2020-08" db="EMBL/GenBank/DDBJ databases">
        <authorList>
            <person name="Koutsovoulos G."/>
            <person name="Danchin GJ E."/>
        </authorList>
    </citation>
    <scope>NUCLEOTIDE SEQUENCE [LARGE SCALE GENOMIC DNA]</scope>
</reference>
<dbReference type="AlphaFoldDB" id="A0A6V7UFE4"/>
<dbReference type="Proteomes" id="UP000580250">
    <property type="component" value="Unassembled WGS sequence"/>
</dbReference>
<sequence length="147" mass="17238">MYAKLTNIFDGEKEPQLLTKIVVLRDIITEYTKLLGIQEAELKAKLTIEDKKRSEKEKNLTESENEVYVQDKINELKNETKSYLSNILLAYEQIYDIIIKNRNGKSIKHHTNVKKELLKTLKKAETLNSELKKSFASDILVHYYQYV</sequence>